<comment type="caution">
    <text evidence="1">The sequence shown here is derived from an EMBL/GenBank/DDBJ whole genome shotgun (WGS) entry which is preliminary data.</text>
</comment>
<keyword evidence="2" id="KW-1185">Reference proteome</keyword>
<dbReference type="EMBL" id="JAWDJW010008052">
    <property type="protein sequence ID" value="KAK3061123.1"/>
    <property type="molecule type" value="Genomic_DNA"/>
</dbReference>
<feature type="non-terminal residue" evidence="1">
    <location>
        <position position="1"/>
    </location>
</feature>
<name>A0ACC3D3D5_9PEZI</name>
<evidence type="ECO:0000313" key="2">
    <source>
        <dbReference type="Proteomes" id="UP001186974"/>
    </source>
</evidence>
<accession>A0ACC3D3D5</accession>
<reference evidence="1" key="1">
    <citation type="submission" date="2024-09" db="EMBL/GenBank/DDBJ databases">
        <title>Black Yeasts Isolated from many extreme environments.</title>
        <authorList>
            <person name="Coleine C."/>
            <person name="Stajich J.E."/>
            <person name="Selbmann L."/>
        </authorList>
    </citation>
    <scope>NUCLEOTIDE SEQUENCE</scope>
    <source>
        <strain evidence="1">CCFEE 5737</strain>
    </source>
</reference>
<evidence type="ECO:0000313" key="1">
    <source>
        <dbReference type="EMBL" id="KAK3061123.1"/>
    </source>
</evidence>
<proteinExistence type="predicted"/>
<protein>
    <submittedName>
        <fullName evidence="1">Uncharacterized protein</fullName>
    </submittedName>
</protein>
<gene>
    <name evidence="1" type="ORF">LTS18_006972</name>
</gene>
<dbReference type="Proteomes" id="UP001186974">
    <property type="component" value="Unassembled WGS sequence"/>
</dbReference>
<sequence>GRYGIQVVFNRHFDLCCSIIGCSVIGGSDLSRTTSNNPVVNNPKLDTNFGWVIGRSILNFPNIIRSIFGSSVFYSTVVRVSVAYCSVVCSPVFGCPVFGSYLSSAVFCLCGSIFCISGPVFCLSTPTYCLGGPVFCGDGTIFGSPVFCICGAIFRVSSAVFCLSGQIFCVYGSGFSVYGSIFCLYGTILGGSVVCSPVFVCITVLYHPIAGCSFVCGTVLDGSVPLLSGSSFLGYPAIADQHNPSVLAPIGFLYYYGRVICGLLCSQYCLFRFFGIKRIFGHYHDSFPRSFYTCLLTGRTFVIQVNSNKCGYSDLFYYWCFIGFFFFCWSVFASVHHYWWDCFCVLRSWYFLDHLLITRVLTCCCQLGTSSIFHAVILPCFEWCHLCCS</sequence>
<organism evidence="1 2">
    <name type="scientific">Coniosporium uncinatum</name>
    <dbReference type="NCBI Taxonomy" id="93489"/>
    <lineage>
        <taxon>Eukaryota</taxon>
        <taxon>Fungi</taxon>
        <taxon>Dikarya</taxon>
        <taxon>Ascomycota</taxon>
        <taxon>Pezizomycotina</taxon>
        <taxon>Dothideomycetes</taxon>
        <taxon>Dothideomycetes incertae sedis</taxon>
        <taxon>Coniosporium</taxon>
    </lineage>
</organism>